<dbReference type="PROSITE" id="PS50995">
    <property type="entry name" value="HTH_MARR_2"/>
    <property type="match status" value="1"/>
</dbReference>
<dbReference type="RefSeq" id="WP_044011248.1">
    <property type="nucleotide sequence ID" value="NZ_AWTT01000043.1"/>
</dbReference>
<organism evidence="5 6">
    <name type="scientific">Paucilactobacillus wasatchensis</name>
    <dbReference type="NCBI Taxonomy" id="1335616"/>
    <lineage>
        <taxon>Bacteria</taxon>
        <taxon>Bacillati</taxon>
        <taxon>Bacillota</taxon>
        <taxon>Bacilli</taxon>
        <taxon>Lactobacillales</taxon>
        <taxon>Lactobacillaceae</taxon>
        <taxon>Paucilactobacillus</taxon>
    </lineage>
</organism>
<dbReference type="PATRIC" id="fig|1335616.4.peg.1555"/>
<dbReference type="PROSITE" id="PS01117">
    <property type="entry name" value="HTH_MARR_1"/>
    <property type="match status" value="1"/>
</dbReference>
<reference evidence="5 6" key="1">
    <citation type="submission" date="2013-08" db="EMBL/GenBank/DDBJ databases">
        <title>Lactobacillus wasatchii sp. WDC04, a late gas producing bacteria isolated from aged chedder cheese.</title>
        <authorList>
            <person name="Oberg C.J."/>
            <person name="Culumber M."/>
            <person name="McMahon D.J."/>
            <person name="Broadbent J.R."/>
            <person name="Oberg T.S."/>
            <person name="Ortaki F."/>
        </authorList>
    </citation>
    <scope>NUCLEOTIDE SEQUENCE [LARGE SCALE GENOMIC DNA]</scope>
    <source>
        <strain evidence="5 6">WDC04</strain>
    </source>
</reference>
<accession>A0A0D1A7Y7</accession>
<dbReference type="PANTHER" id="PTHR42756:SF1">
    <property type="entry name" value="TRANSCRIPTIONAL REPRESSOR OF EMRAB OPERON"/>
    <property type="match status" value="1"/>
</dbReference>
<dbReference type="InterPro" id="IPR036390">
    <property type="entry name" value="WH_DNA-bd_sf"/>
</dbReference>
<dbReference type="InterPro" id="IPR000835">
    <property type="entry name" value="HTH_MarR-typ"/>
</dbReference>
<dbReference type="InterPro" id="IPR023187">
    <property type="entry name" value="Tscrpt_reg_MarR-type_CS"/>
</dbReference>
<dbReference type="Proteomes" id="UP000032279">
    <property type="component" value="Unassembled WGS sequence"/>
</dbReference>
<dbReference type="PANTHER" id="PTHR42756">
    <property type="entry name" value="TRANSCRIPTIONAL REGULATOR, MARR"/>
    <property type="match status" value="1"/>
</dbReference>
<sequence>MNSANDLDFYIRTVNTVSHKTRLYLNSQLKDLGLTSSTYFFILKVGDNGELSQDQLFKLIYLNPSNVTRRLNRLIKLDYINKEKSTIDGRSKIIKLTQLGYQRYVELKERLPQINESIVSSLSQDQLLIFKQLMANMEAGLDELLQ</sequence>
<evidence type="ECO:0000313" key="6">
    <source>
        <dbReference type="Proteomes" id="UP000032279"/>
    </source>
</evidence>
<keyword evidence="6" id="KW-1185">Reference proteome</keyword>
<dbReference type="EMBL" id="AWTT01000043">
    <property type="protein sequence ID" value="KIS02871.1"/>
    <property type="molecule type" value="Genomic_DNA"/>
</dbReference>
<feature type="domain" description="HTH marR-type" evidence="4">
    <location>
        <begin position="7"/>
        <end position="139"/>
    </location>
</feature>
<dbReference type="STRING" id="1335616.WDC_1547"/>
<dbReference type="SUPFAM" id="SSF46785">
    <property type="entry name" value="Winged helix' DNA-binding domain"/>
    <property type="match status" value="1"/>
</dbReference>
<dbReference type="OrthoDB" id="2249507at2"/>
<dbReference type="AlphaFoldDB" id="A0A0D1A7Y7"/>
<evidence type="ECO:0000313" key="5">
    <source>
        <dbReference type="EMBL" id="KIS02871.1"/>
    </source>
</evidence>
<evidence type="ECO:0000259" key="4">
    <source>
        <dbReference type="PROSITE" id="PS50995"/>
    </source>
</evidence>
<evidence type="ECO:0000256" key="2">
    <source>
        <dbReference type="ARBA" id="ARBA00023125"/>
    </source>
</evidence>
<dbReference type="Pfam" id="PF01047">
    <property type="entry name" value="MarR"/>
    <property type="match status" value="1"/>
</dbReference>
<keyword evidence="3" id="KW-0804">Transcription</keyword>
<dbReference type="PRINTS" id="PR00598">
    <property type="entry name" value="HTHMARR"/>
</dbReference>
<evidence type="ECO:0000256" key="3">
    <source>
        <dbReference type="ARBA" id="ARBA00023163"/>
    </source>
</evidence>
<comment type="caution">
    <text evidence="5">The sequence shown here is derived from an EMBL/GenBank/DDBJ whole genome shotgun (WGS) entry which is preliminary data.</text>
</comment>
<gene>
    <name evidence="5" type="ORF">WDC_1547</name>
</gene>
<dbReference type="InterPro" id="IPR036388">
    <property type="entry name" value="WH-like_DNA-bd_sf"/>
</dbReference>
<name>A0A0D1A7Y7_9LACO</name>
<evidence type="ECO:0000256" key="1">
    <source>
        <dbReference type="ARBA" id="ARBA00023015"/>
    </source>
</evidence>
<keyword evidence="1" id="KW-0805">Transcription regulation</keyword>
<protein>
    <submittedName>
        <fullName evidence="5">Transcriptional regulator, MarR family</fullName>
    </submittedName>
</protein>
<dbReference type="SMART" id="SM00347">
    <property type="entry name" value="HTH_MARR"/>
    <property type="match status" value="1"/>
</dbReference>
<dbReference type="GO" id="GO:0003700">
    <property type="term" value="F:DNA-binding transcription factor activity"/>
    <property type="evidence" value="ECO:0007669"/>
    <property type="project" value="InterPro"/>
</dbReference>
<proteinExistence type="predicted"/>
<dbReference type="GO" id="GO:0003677">
    <property type="term" value="F:DNA binding"/>
    <property type="evidence" value="ECO:0007669"/>
    <property type="project" value="UniProtKB-KW"/>
</dbReference>
<dbReference type="Gene3D" id="1.10.10.10">
    <property type="entry name" value="Winged helix-like DNA-binding domain superfamily/Winged helix DNA-binding domain"/>
    <property type="match status" value="1"/>
</dbReference>
<keyword evidence="2" id="KW-0238">DNA-binding</keyword>